<dbReference type="InterPro" id="IPR031567">
    <property type="entry name" value="CRIM_dom"/>
</dbReference>
<dbReference type="EMBL" id="UZAL01034126">
    <property type="protein sequence ID" value="VDP64724.1"/>
    <property type="molecule type" value="Genomic_DNA"/>
</dbReference>
<dbReference type="Pfam" id="PF16978">
    <property type="entry name" value="CRIM"/>
    <property type="match status" value="1"/>
</dbReference>
<dbReference type="GO" id="GO:0005886">
    <property type="term" value="C:plasma membrane"/>
    <property type="evidence" value="ECO:0007669"/>
    <property type="project" value="TreeGrafter"/>
</dbReference>
<evidence type="ECO:0000259" key="2">
    <source>
        <dbReference type="Pfam" id="PF16978"/>
    </source>
</evidence>
<feature type="non-terminal residue" evidence="3">
    <location>
        <position position="571"/>
    </location>
</feature>
<evidence type="ECO:0000256" key="1">
    <source>
        <dbReference type="ARBA" id="ARBA00009407"/>
    </source>
</evidence>
<gene>
    <name evidence="3" type="ORF">SMTD_LOCUS13983</name>
</gene>
<dbReference type="InterPro" id="IPR008828">
    <property type="entry name" value="Sin1/Avo1"/>
</dbReference>
<dbReference type="GO" id="GO:0005737">
    <property type="term" value="C:cytoplasm"/>
    <property type="evidence" value="ECO:0007669"/>
    <property type="project" value="TreeGrafter"/>
</dbReference>
<organism evidence="3 4">
    <name type="scientific">Schistosoma mattheei</name>
    <dbReference type="NCBI Taxonomy" id="31246"/>
    <lineage>
        <taxon>Eukaryota</taxon>
        <taxon>Metazoa</taxon>
        <taxon>Spiralia</taxon>
        <taxon>Lophotrochozoa</taxon>
        <taxon>Platyhelminthes</taxon>
        <taxon>Trematoda</taxon>
        <taxon>Digenea</taxon>
        <taxon>Strigeidida</taxon>
        <taxon>Schistosomatoidea</taxon>
        <taxon>Schistosomatidae</taxon>
        <taxon>Schistosoma</taxon>
    </lineage>
</organism>
<dbReference type="PANTHER" id="PTHR13335">
    <property type="entry name" value="TARGET OF RAPAMYCIN COMPLEX 2 SUBUNIT MAPKAP1"/>
    <property type="match status" value="1"/>
</dbReference>
<accession>A0A3P8G2H2</accession>
<feature type="domain" description="CRIM" evidence="2">
    <location>
        <begin position="69"/>
        <end position="166"/>
    </location>
</feature>
<dbReference type="AlphaFoldDB" id="A0A3P8G2H2"/>
<name>A0A3P8G2H2_9TREM</name>
<dbReference type="GO" id="GO:0031932">
    <property type="term" value="C:TORC2 complex"/>
    <property type="evidence" value="ECO:0007669"/>
    <property type="project" value="InterPro"/>
</dbReference>
<dbReference type="GO" id="GO:0005546">
    <property type="term" value="F:phosphatidylinositol-4,5-bisphosphate binding"/>
    <property type="evidence" value="ECO:0007669"/>
    <property type="project" value="TreeGrafter"/>
</dbReference>
<evidence type="ECO:0000313" key="4">
    <source>
        <dbReference type="Proteomes" id="UP000269396"/>
    </source>
</evidence>
<proteinExistence type="inferred from homology"/>
<dbReference type="Proteomes" id="UP000269396">
    <property type="component" value="Unassembled WGS sequence"/>
</dbReference>
<protein>
    <recommendedName>
        <fullName evidence="2">CRIM domain-containing protein</fullName>
    </recommendedName>
</protein>
<reference evidence="3 4" key="1">
    <citation type="submission" date="2018-11" db="EMBL/GenBank/DDBJ databases">
        <authorList>
            <consortium name="Pathogen Informatics"/>
        </authorList>
    </citation>
    <scope>NUCLEOTIDE SEQUENCE [LARGE SCALE GENOMIC DNA]</scope>
    <source>
        <strain>Denwood</strain>
        <strain evidence="4">Zambia</strain>
    </source>
</reference>
<sequence length="571" mass="65038">MTLALEQAKLSGHLKRNKLFSDFAIYDARSTLATNQHVPDGRFPNANVDPSLRQFNVWLWRLNGFPRTSIKVQPRVGTTVQQFMGLTLWQYFNEFSTSDNDLTLVPTQLDDLDESFLNRLALHMFDTLDDECDDSEDVDSEFPPLELNDPIHKYEFKSFALVERVETPLAEASKKEISHVLVTIHMAQGMSVLRFPSDTCLSTVLERAVYRRRLRQHGGYAYRLELWPRNTDQQNNNTKSNNFLLNKNSQLDMSKPLSYFIAAGLPLHFLLVRESSRCDTALSDQNDEIEATKSSESMLALDTTLEPIHTALHLRQYQVTYLKGLFPPEVQLNTISNNPTVGENKPDVIGGRNQEEALKVDRTHIEESTELRHKASSHYLESSTRKAKRKTKEYVTLRNRDRHEKNKQKFDRIEKEGPEQNELENVYISSNELKIEQKRPKLFSKLMKSIIIQINTIADCELITNGYSTYGIMDKSSITIHNHHNIDESNPKFSGNLCTDYPNFDLHSDWITSQLTTSIGIGGGGRPTATNGQQQPHILLPPSSTSTIVPCFGQDLPEVTNTNMFSSTDAN</sequence>
<dbReference type="GO" id="GO:0038203">
    <property type="term" value="P:TORC2 signaling"/>
    <property type="evidence" value="ECO:0007669"/>
    <property type="project" value="TreeGrafter"/>
</dbReference>
<comment type="similarity">
    <text evidence="1">Belongs to the SIN1 family.</text>
</comment>
<evidence type="ECO:0000313" key="3">
    <source>
        <dbReference type="EMBL" id="VDP64724.1"/>
    </source>
</evidence>
<keyword evidence="4" id="KW-1185">Reference proteome</keyword>
<dbReference type="PANTHER" id="PTHR13335:SF1">
    <property type="entry name" value="TARGET OF RAPAMYCIN COMPLEX 2 SUBUNIT MAPKAP1"/>
    <property type="match status" value="1"/>
</dbReference>